<dbReference type="AlphaFoldDB" id="A0A2T8I7T4"/>
<evidence type="ECO:0000313" key="1">
    <source>
        <dbReference type="EMBL" id="PVH33730.1"/>
    </source>
</evidence>
<gene>
    <name evidence="1" type="ORF">PAHAL_8G055700</name>
</gene>
<reference evidence="1" key="1">
    <citation type="submission" date="2018-04" db="EMBL/GenBank/DDBJ databases">
        <title>WGS assembly of Panicum hallii.</title>
        <authorList>
            <person name="Lovell J."/>
            <person name="Jenkins J."/>
            <person name="Lowry D."/>
            <person name="Mamidi S."/>
            <person name="Sreedasyam A."/>
            <person name="Weng X."/>
            <person name="Barry K."/>
            <person name="Bonette J."/>
            <person name="Campitelli B."/>
            <person name="Daum C."/>
            <person name="Gordon S."/>
            <person name="Gould B."/>
            <person name="Lipzen A."/>
            <person name="Macqueen A."/>
            <person name="Palacio-Mejia J."/>
            <person name="Plott C."/>
            <person name="Shakirov E."/>
            <person name="Shu S."/>
            <person name="Yoshinaga Y."/>
            <person name="Zane M."/>
            <person name="Rokhsar D."/>
            <person name="Grimwood J."/>
            <person name="Schmutz J."/>
            <person name="Juenger T."/>
        </authorList>
    </citation>
    <scope>NUCLEOTIDE SEQUENCE [LARGE SCALE GENOMIC DNA]</scope>
    <source>
        <strain evidence="1">FIL2</strain>
    </source>
</reference>
<dbReference type="EMBL" id="CM008053">
    <property type="protein sequence ID" value="PVH33730.1"/>
    <property type="molecule type" value="Genomic_DNA"/>
</dbReference>
<sequence length="64" mass="7496">MTLEFIIRYGMITLFLQLSQNVEVLQHHGGQWHPTWIFPDDSLQWIQLSLLTKILPDGCLLMSQ</sequence>
<proteinExistence type="predicted"/>
<organism evidence="1">
    <name type="scientific">Panicum hallii</name>
    <dbReference type="NCBI Taxonomy" id="206008"/>
    <lineage>
        <taxon>Eukaryota</taxon>
        <taxon>Viridiplantae</taxon>
        <taxon>Streptophyta</taxon>
        <taxon>Embryophyta</taxon>
        <taxon>Tracheophyta</taxon>
        <taxon>Spermatophyta</taxon>
        <taxon>Magnoliopsida</taxon>
        <taxon>Liliopsida</taxon>
        <taxon>Poales</taxon>
        <taxon>Poaceae</taxon>
        <taxon>PACMAD clade</taxon>
        <taxon>Panicoideae</taxon>
        <taxon>Panicodae</taxon>
        <taxon>Paniceae</taxon>
        <taxon>Panicinae</taxon>
        <taxon>Panicum</taxon>
        <taxon>Panicum sect. Panicum</taxon>
    </lineage>
</organism>
<protein>
    <submittedName>
        <fullName evidence="1">Uncharacterized protein</fullName>
    </submittedName>
</protein>
<dbReference type="Proteomes" id="UP000243499">
    <property type="component" value="Chromosome 8"/>
</dbReference>
<dbReference type="Gramene" id="PVH33730">
    <property type="protein sequence ID" value="PVH33730"/>
    <property type="gene ID" value="PAHAL_8G055700"/>
</dbReference>
<accession>A0A2T8I7T4</accession>
<name>A0A2T8I7T4_9POAL</name>